<sequence length="535" mass="58071">MASSYETGPNDGPSERSSAEFGVSSNARSSRTSAANGTVAVVPEQKMRYTRNKTGCLTCRIRKVRCDETKPDCVRCTSTGRKCDGYPPPQVKVSKKRSSKSPGSSSPSSPLALPWSVEECRGFAYFQTRTAAALSGRFLSPFWNSLVLQAAHNEPAVLQALITVAQFHERLEIGGVHGIGQFEGLQPAAVGNYSKALRMARELQSVANHDATLIACVLFVCIELMQNNYNGAFVHVKHGLRILEQLQARQPLSSSSPASDARKLLVQMFRNILNQAFFIYELFGRGRRDVLTPLVDSPPADFMTLDQAHEALQRVGLLIHRSRRIGGGGGGGVGSHDVHCALLRQWQASTARLITGLPSVEAKRAATILQLQAMALGIMNDAFLTGDAAFEEATPTFEAIVAGAAELLESEDRTQHPNQEVNLSFEAGLIGPLYYTAMKCRALRVRLHALLVLGLAPRQEGIWSASMAAGIATRFVKVEMEELGGELLGDVSSGGWVSQGGLTMTVAAPRAYERAIRMRIGRKCDVGMREEVITW</sequence>
<evidence type="ECO:0000313" key="1">
    <source>
        <dbReference type="EMBL" id="KAK9234409.1"/>
    </source>
</evidence>
<organism evidence="1 2">
    <name type="scientific">Lipomyces kononenkoae</name>
    <name type="common">Yeast</name>
    <dbReference type="NCBI Taxonomy" id="34357"/>
    <lineage>
        <taxon>Eukaryota</taxon>
        <taxon>Fungi</taxon>
        <taxon>Dikarya</taxon>
        <taxon>Ascomycota</taxon>
        <taxon>Saccharomycotina</taxon>
        <taxon>Lipomycetes</taxon>
        <taxon>Lipomycetales</taxon>
        <taxon>Lipomycetaceae</taxon>
        <taxon>Lipomyces</taxon>
    </lineage>
</organism>
<keyword evidence="2" id="KW-1185">Reference proteome</keyword>
<proteinExistence type="predicted"/>
<protein>
    <submittedName>
        <fullName evidence="1">Uncharacterized protein</fullName>
    </submittedName>
</protein>
<name>A0ACC3SS04_LIPKO</name>
<gene>
    <name evidence="1" type="ORF">V1525DRAFT_422274</name>
</gene>
<dbReference type="Proteomes" id="UP001433508">
    <property type="component" value="Unassembled WGS sequence"/>
</dbReference>
<reference evidence="2" key="1">
    <citation type="journal article" date="2024" name="Front. Bioeng. Biotechnol.">
        <title>Genome-scale model development and genomic sequencing of the oleaginous clade Lipomyces.</title>
        <authorList>
            <person name="Czajka J.J."/>
            <person name="Han Y."/>
            <person name="Kim J."/>
            <person name="Mondo S.J."/>
            <person name="Hofstad B.A."/>
            <person name="Robles A."/>
            <person name="Haridas S."/>
            <person name="Riley R."/>
            <person name="LaButti K."/>
            <person name="Pangilinan J."/>
            <person name="Andreopoulos W."/>
            <person name="Lipzen A."/>
            <person name="Yan J."/>
            <person name="Wang M."/>
            <person name="Ng V."/>
            <person name="Grigoriev I.V."/>
            <person name="Spatafora J.W."/>
            <person name="Magnuson J.K."/>
            <person name="Baker S.E."/>
            <person name="Pomraning K.R."/>
        </authorList>
    </citation>
    <scope>NUCLEOTIDE SEQUENCE [LARGE SCALE GENOMIC DNA]</scope>
    <source>
        <strain evidence="2">CBS 7786</strain>
    </source>
</reference>
<accession>A0ACC3SS04</accession>
<evidence type="ECO:0000313" key="2">
    <source>
        <dbReference type="Proteomes" id="UP001433508"/>
    </source>
</evidence>
<dbReference type="EMBL" id="MU971479">
    <property type="protein sequence ID" value="KAK9234409.1"/>
    <property type="molecule type" value="Genomic_DNA"/>
</dbReference>
<comment type="caution">
    <text evidence="1">The sequence shown here is derived from an EMBL/GenBank/DDBJ whole genome shotgun (WGS) entry which is preliminary data.</text>
</comment>